<keyword evidence="3 8" id="KW-0326">Glycosidase</keyword>
<evidence type="ECO:0000313" key="9">
    <source>
        <dbReference type="EMBL" id="ADE19410.1"/>
    </source>
</evidence>
<dbReference type="CDD" id="cd06564">
    <property type="entry name" value="GH20_DspB_LnbB-like"/>
    <property type="match status" value="1"/>
</dbReference>
<dbReference type="OrthoDB" id="9816455at2"/>
<dbReference type="PROSITE" id="PS50022">
    <property type="entry name" value="FA58C_3"/>
    <property type="match status" value="1"/>
</dbReference>
<evidence type="ECO:0000256" key="1">
    <source>
        <dbReference type="ARBA" id="ARBA00006285"/>
    </source>
</evidence>
<keyword evidence="5" id="KW-1133">Transmembrane helix</keyword>
<dbReference type="InterPro" id="IPR029018">
    <property type="entry name" value="Hex-like_dom2"/>
</dbReference>
<reference evidence="10" key="2">
    <citation type="submission" date="2010-03" db="EMBL/GenBank/DDBJ databases">
        <title>The complete genome of Mycoplasma crocodyli MP145.</title>
        <authorList>
            <person name="Glass J.I."/>
            <person name="Durkin A.S."/>
            <person name="Hostetler J."/>
            <person name="Jackson J."/>
            <person name="Johnson J."/>
            <person name="May M.A."/>
            <person name="Paralanov V."/>
            <person name="Radune D."/>
            <person name="Szczypinski B."/>
            <person name="Brown D.R."/>
        </authorList>
    </citation>
    <scope>NUCLEOTIDE SEQUENCE [LARGE SCALE GENOMIC DNA]</scope>
    <source>
        <strain evidence="10">ATCC 51981 / MP145</strain>
    </source>
</reference>
<keyword evidence="2 8" id="KW-0378">Hydrolase</keyword>
<evidence type="ECO:0000256" key="4">
    <source>
        <dbReference type="PIRSR" id="PIRSR625705-1"/>
    </source>
</evidence>
<dbReference type="PANTHER" id="PTHR43678:SF1">
    <property type="entry name" value="BETA-N-ACETYLHEXOSAMINIDASE"/>
    <property type="match status" value="1"/>
</dbReference>
<dbReference type="Gene3D" id="3.30.379.10">
    <property type="entry name" value="Chitobiase/beta-hexosaminidase domain 2-like"/>
    <property type="match status" value="1"/>
</dbReference>
<dbReference type="InterPro" id="IPR052764">
    <property type="entry name" value="GH20_Enzymes"/>
</dbReference>
<dbReference type="Pfam" id="PF02838">
    <property type="entry name" value="Glyco_hydro_20b"/>
    <property type="match status" value="1"/>
</dbReference>
<dbReference type="Gene3D" id="3.20.20.80">
    <property type="entry name" value="Glycosidases"/>
    <property type="match status" value="1"/>
</dbReference>
<dbReference type="KEGG" id="mcd:MCRO_0713"/>
<evidence type="ECO:0000313" key="8">
    <source>
        <dbReference type="EMBL" id="ACJ72051.1"/>
    </source>
</evidence>
<dbReference type="InterPro" id="IPR015882">
    <property type="entry name" value="HEX_bac_N"/>
</dbReference>
<feature type="signal peptide" evidence="6">
    <location>
        <begin position="1"/>
        <end position="21"/>
    </location>
</feature>
<dbReference type="PRINTS" id="PR00738">
    <property type="entry name" value="GLHYDRLASE20"/>
</dbReference>
<feature type="transmembrane region" description="Helical" evidence="5">
    <location>
        <begin position="1550"/>
        <end position="1573"/>
    </location>
</feature>
<dbReference type="Proteomes" id="UP000001845">
    <property type="component" value="Chromosome"/>
</dbReference>
<dbReference type="InterPro" id="IPR025705">
    <property type="entry name" value="Beta_hexosaminidase_sua/sub"/>
</dbReference>
<dbReference type="Pfam" id="PF00754">
    <property type="entry name" value="F5_F8_type_C"/>
    <property type="match status" value="1"/>
</dbReference>
<organism evidence="8">
    <name type="scientific">Mycoplasma crocodyli (strain ATCC 51981 / MP145)</name>
    <dbReference type="NCBI Taxonomy" id="512564"/>
    <lineage>
        <taxon>Bacteria</taxon>
        <taxon>Bacillati</taxon>
        <taxon>Mycoplasmatota</taxon>
        <taxon>Mollicutes</taxon>
        <taxon>Mycoplasmataceae</taxon>
        <taxon>Mycoplasma</taxon>
    </lineage>
</organism>
<dbReference type="EMBL" id="CP001991">
    <property type="protein sequence ID" value="ADE19410.1"/>
    <property type="molecule type" value="Genomic_DNA"/>
</dbReference>
<dbReference type="SUPFAM" id="SSF55545">
    <property type="entry name" value="beta-N-acetylhexosaminidase-like domain"/>
    <property type="match status" value="1"/>
</dbReference>
<dbReference type="EMBL" id="FJ438964">
    <property type="protein sequence ID" value="ACJ72051.1"/>
    <property type="molecule type" value="Genomic_DNA"/>
</dbReference>
<name>B8XTQ5_MYCCM</name>
<dbReference type="STRING" id="512564.MCRO_0713"/>
<dbReference type="SUPFAM" id="SSF51445">
    <property type="entry name" value="(Trans)glycosidases"/>
    <property type="match status" value="1"/>
</dbReference>
<keyword evidence="6" id="KW-0732">Signal</keyword>
<dbReference type="PANTHER" id="PTHR43678">
    <property type="entry name" value="PUTATIVE (AFU_ORTHOLOGUE AFUA_2G00640)-RELATED"/>
    <property type="match status" value="1"/>
</dbReference>
<evidence type="ECO:0000313" key="10">
    <source>
        <dbReference type="Proteomes" id="UP000001845"/>
    </source>
</evidence>
<proteinExistence type="inferred from homology"/>
<keyword evidence="5" id="KW-0472">Membrane</keyword>
<reference key="3">
    <citation type="submission" date="2010-03" db="EMBL/GenBank/DDBJ databases">
        <authorList>
            <person name="Ma Z."/>
            <person name="Wang X."/>
            <person name="Liu H."/>
        </authorList>
    </citation>
    <scope>NUCLEOTIDE SEQUENCE</scope>
    <source>
        <strain>MP145</strain>
    </source>
</reference>
<accession>B8XTQ5</accession>
<evidence type="ECO:0000259" key="7">
    <source>
        <dbReference type="PROSITE" id="PS50022"/>
    </source>
</evidence>
<dbReference type="Gene3D" id="2.60.120.260">
    <property type="entry name" value="Galactose-binding domain-like"/>
    <property type="match status" value="2"/>
</dbReference>
<dbReference type="RefSeq" id="WP_013054187.1">
    <property type="nucleotide sequence ID" value="NC_014014.1"/>
</dbReference>
<feature type="active site" description="Proton donor" evidence="4">
    <location>
        <position position="777"/>
    </location>
</feature>
<dbReference type="SUPFAM" id="SSF49785">
    <property type="entry name" value="Galactose-binding domain-like"/>
    <property type="match status" value="2"/>
</dbReference>
<sequence length="1580" mass="180819">MKKSKILKIFGASAIMLSATATIIGISANSSNNYTAPSSVEETPDQRINLLKGKSGITTNSSSVQNLSNILDGSRSSKWISEERTSTKLNPFWVMVDLETKITVKSFNVLFEQNNIKHFKLFLSENKTDIDKSESLAYDSHEMSAGNMFHEYRFDLKKEKSNIQFAKLLILDWDVDKNSKSQVSIVNFELFDSLFRKNVKYSMSPINYALNKSVEVDDQENVYPAKNAVDGNRENKSRWSTNEKKPDLVPEGHYLIVDLETKKQIRSLDLLFERDNILDFEIYAANKKEDLAKKENIIYTMSREGNGIKKTNYKYNFSADIEAKYVKLLIKNWEPGSLKWSNTSVVEFSLFDQEIETANLSDSVYAIEHLVMNEGKTKILFPELPLSHKLEFNGADYEQIVDSEFNVHKPLTSKEVVLDFQIVNKENGHVDKYTNKRIMIPGQFEQDPANNKKPNIIPEIAEWYSNTTEKFTVSQTLNTYYIGKKDNSSKKLLDELVKDYEEITGKNLKIISELPIDFSTISNSLIIDLSDKNIGGFDKETYTMDINNNISIKATHTTGAYWATRTLLQLLRLDDQKQSIVKGQMKDYPKYKVRGFMLDVGRKPVSMQMLKDITKQMAWYKMNSFHVHLSDNLIDLENHVSHKNDAGMEESFDSYSGWRLESGVTNSEGKTVASEDFHYTKVQFAEFMEYANDLGVDIVPELDFPAHALAVTKVFKEVAVKEWMSKWPTNYRPLTDHIDIRKPAGIELIKKLLDDYIDNAGIFSKEKGVVVHIGADEFESDGDAYYNFLNIMFRHFKEKDVKVRLWASLSKITSNVKLDPELIKDVDMNLWSLRWANPIDMYNMGFNIINTIEGDGYMVPRGKGDRGSYQDFLDIEHIYNNWEANNPGGYKIPESSKQMLGGSYAIWNDKLLDVLANGVNEHDLYISFLDALPSYSVKLWGNGNDKNDLNWKEFSNLISKISTSPNINPLKEVKLEPNRRQLFNYNFEGSSHNEMLFDKAGTNKFITNLNNAFLNNDASESYLQLNGKNSSADLPIGVLGFNNKIKFRIKREKSSTPQGEEILFSAKSEYGDFAIKTKQKNSNNFGFSRENMDYIFNYELPFDKWVDIELICEQDSTRRGFLKLFADGVLKDERPVGKNGFKFTNGTEHTFKNSSFFIPLEKIGDNNNSFKGKISNISYENNWTGNNIDELTRLENVRTSYSVEPNTIPSKIANLQSNGIDPTKEEIAFQIIERNDLESYIIIRQTLTSKSNAATKFTKDILLNIELDYLLLIKNHFIITEQLYSSESVQDYNELVKTIDLTLIKNQKSFDEAVQKVKAFKNKLISNYSVLKSKINELITISDSVNYTRETWNNYVSKLDNLLKNSKNELNRSELAELLNKLVPYKNDLVENKVDASKKLNSKSIEFKAEFYTNESVTLFKEMIKKLENKLQEKDHLTVQELYDFNLLINSTENDLKTNKKEIEEMIETYLSIDKTNYTIASFDNYILKINNHKSKLSKKDNITKSEAKTLKEALEEISKTLTKKDLSNGVDSSDKSDDVTAKKSLSSGAVAGIVIGSLLTVGLIGLITFVIIKNKKKSK</sequence>
<dbReference type="InterPro" id="IPR008979">
    <property type="entry name" value="Galactose-bd-like_sf"/>
</dbReference>
<dbReference type="InterPro" id="IPR017853">
    <property type="entry name" value="GH"/>
</dbReference>
<evidence type="ECO:0000256" key="3">
    <source>
        <dbReference type="ARBA" id="ARBA00023295"/>
    </source>
</evidence>
<feature type="domain" description="F5/8 type C" evidence="7">
    <location>
        <begin position="194"/>
        <end position="353"/>
    </location>
</feature>
<dbReference type="EC" id="3.2.1.52" evidence="8"/>
<dbReference type="GO" id="GO:0005975">
    <property type="term" value="P:carbohydrate metabolic process"/>
    <property type="evidence" value="ECO:0007669"/>
    <property type="project" value="InterPro"/>
</dbReference>
<dbReference type="HOGENOM" id="CLU_002275_2_0_14"/>
<gene>
    <name evidence="8" type="primary">nagZ</name>
    <name evidence="9" type="ordered locus">MCRO_0713</name>
</gene>
<dbReference type="eggNOG" id="COG3525">
    <property type="taxonomic scope" value="Bacteria"/>
</dbReference>
<keyword evidence="10" id="KW-1185">Reference proteome</keyword>
<evidence type="ECO:0000256" key="5">
    <source>
        <dbReference type="SAM" id="Phobius"/>
    </source>
</evidence>
<reference evidence="8" key="1">
    <citation type="submission" date="2008-11" db="EMBL/GenBank/DDBJ databases">
        <title>Annotation of the Mycoplasma alligatoris genome.</title>
        <authorList>
            <person name="Brown D.R."/>
            <person name="May M.A."/>
            <person name="Glass J.I."/>
        </authorList>
    </citation>
    <scope>NUCLEOTIDE SEQUENCE</scope>
    <source>
        <strain evidence="8">MP145</strain>
    </source>
</reference>
<dbReference type="Pfam" id="PF00728">
    <property type="entry name" value="Glyco_hydro_20"/>
    <property type="match status" value="1"/>
</dbReference>
<protein>
    <submittedName>
        <fullName evidence="8">Putative beta-N-acetylhexosaminidase</fullName>
        <ecNumber evidence="8">3.2.1.52</ecNumber>
    </submittedName>
</protein>
<dbReference type="CAZy" id="GH20">
    <property type="family name" value="Glycoside Hydrolase Family 20"/>
</dbReference>
<dbReference type="InterPro" id="IPR015883">
    <property type="entry name" value="Glyco_hydro_20_cat"/>
</dbReference>
<dbReference type="InterPro" id="IPR000421">
    <property type="entry name" value="FA58C"/>
</dbReference>
<evidence type="ECO:0000256" key="2">
    <source>
        <dbReference type="ARBA" id="ARBA00022801"/>
    </source>
</evidence>
<keyword evidence="5" id="KW-0812">Transmembrane</keyword>
<reference evidence="9 10" key="4">
    <citation type="journal article" date="2011" name="J. Bacteriol.">
        <title>Genome sequences of Mycoplasma alligatoris A21JP2T and Mycoplasma crocodyli MP145T.</title>
        <authorList>
            <person name="Brown D.R."/>
            <person name="Farmerie W.G."/>
            <person name="May M."/>
            <person name="Benders G.A."/>
            <person name="Durkin A.S."/>
            <person name="Hlavinka K."/>
            <person name="Hostetler J."/>
            <person name="Jackson J."/>
            <person name="Johnson J."/>
            <person name="Miller R.H."/>
            <person name="Paralanov V."/>
            <person name="Radune D."/>
            <person name="Szczypinski B."/>
            <person name="Glass J.I."/>
        </authorList>
    </citation>
    <scope>NUCLEOTIDE SEQUENCE [LARGE SCALE GENOMIC DNA]</scope>
    <source>
        <strain evidence="10">ATCC 51981 / MP145</strain>
        <strain evidence="9">MP145</strain>
    </source>
</reference>
<evidence type="ECO:0000256" key="6">
    <source>
        <dbReference type="SAM" id="SignalP"/>
    </source>
</evidence>
<dbReference type="GO" id="GO:0004563">
    <property type="term" value="F:beta-N-acetylhexosaminidase activity"/>
    <property type="evidence" value="ECO:0007669"/>
    <property type="project" value="UniProtKB-EC"/>
</dbReference>
<feature type="chain" id="PRO_5007645234" evidence="6">
    <location>
        <begin position="22"/>
        <end position="1580"/>
    </location>
</feature>
<comment type="similarity">
    <text evidence="1">Belongs to the glycosyl hydrolase 20 family.</text>
</comment>